<dbReference type="InterPro" id="IPR011701">
    <property type="entry name" value="MFS"/>
</dbReference>
<proteinExistence type="inferred from homology"/>
<dbReference type="Gene3D" id="1.20.1250.20">
    <property type="entry name" value="MFS general substrate transporter like domains"/>
    <property type="match status" value="2"/>
</dbReference>
<organism evidence="12 13">
    <name type="scientific">Chromobacterium haemolyticum</name>
    <dbReference type="NCBI Taxonomy" id="394935"/>
    <lineage>
        <taxon>Bacteria</taxon>
        <taxon>Pseudomonadati</taxon>
        <taxon>Pseudomonadota</taxon>
        <taxon>Betaproteobacteria</taxon>
        <taxon>Neisseriales</taxon>
        <taxon>Chromobacteriaceae</taxon>
        <taxon>Chromobacterium</taxon>
    </lineage>
</organism>
<dbReference type="GO" id="GO:0015293">
    <property type="term" value="F:symporter activity"/>
    <property type="evidence" value="ECO:0007669"/>
    <property type="project" value="UniProtKB-KW"/>
</dbReference>
<feature type="transmembrane region" description="Helical" evidence="10">
    <location>
        <begin position="200"/>
        <end position="219"/>
    </location>
</feature>
<dbReference type="AlphaFoldDB" id="A0A1W0CVT5"/>
<feature type="transmembrane region" description="Helical" evidence="10">
    <location>
        <begin position="282"/>
        <end position="303"/>
    </location>
</feature>
<dbReference type="EMBL" id="MUKV01000014">
    <property type="protein sequence ID" value="OQS38803.1"/>
    <property type="molecule type" value="Genomic_DNA"/>
</dbReference>
<protein>
    <submittedName>
        <fullName evidence="12">MFS transporter</fullName>
    </submittedName>
</protein>
<dbReference type="Proteomes" id="UP000192721">
    <property type="component" value="Unassembled WGS sequence"/>
</dbReference>
<name>A0A1W0CVT5_9NEIS</name>
<dbReference type="GO" id="GO:0005886">
    <property type="term" value="C:plasma membrane"/>
    <property type="evidence" value="ECO:0007669"/>
    <property type="project" value="UniProtKB-SubCell"/>
</dbReference>
<accession>A0A1W0CVT5</accession>
<dbReference type="InterPro" id="IPR036259">
    <property type="entry name" value="MFS_trans_sf"/>
</dbReference>
<reference evidence="12 13" key="1">
    <citation type="submission" date="2017-02" db="EMBL/GenBank/DDBJ databases">
        <title>Chromobacterium haemolyticum H5244.</title>
        <authorList>
            <person name="Gulvik C.A."/>
        </authorList>
    </citation>
    <scope>NUCLEOTIDE SEQUENCE [LARGE SCALE GENOMIC DNA]</scope>
    <source>
        <strain evidence="12 13">H5244</strain>
    </source>
</reference>
<evidence type="ECO:0000256" key="8">
    <source>
        <dbReference type="ARBA" id="ARBA00023136"/>
    </source>
</evidence>
<keyword evidence="3" id="KW-0813">Transport</keyword>
<feature type="transmembrane region" description="Helical" evidence="10">
    <location>
        <begin position="167"/>
        <end position="188"/>
    </location>
</feature>
<feature type="transmembrane region" description="Helical" evidence="10">
    <location>
        <begin position="40"/>
        <end position="58"/>
    </location>
</feature>
<keyword evidence="4" id="KW-1003">Cell membrane</keyword>
<evidence type="ECO:0000256" key="7">
    <source>
        <dbReference type="ARBA" id="ARBA00022989"/>
    </source>
</evidence>
<keyword evidence="5 10" id="KW-0812">Transmembrane</keyword>
<feature type="region of interest" description="Disordered" evidence="9">
    <location>
        <begin position="1"/>
        <end position="21"/>
    </location>
</feature>
<evidence type="ECO:0000256" key="9">
    <source>
        <dbReference type="SAM" id="MobiDB-lite"/>
    </source>
</evidence>
<feature type="transmembrane region" description="Helical" evidence="10">
    <location>
        <begin position="100"/>
        <end position="122"/>
    </location>
</feature>
<feature type="transmembrane region" description="Helical" evidence="10">
    <location>
        <begin position="248"/>
        <end position="270"/>
    </location>
</feature>
<dbReference type="InterPro" id="IPR005828">
    <property type="entry name" value="MFS_sugar_transport-like"/>
</dbReference>
<dbReference type="SUPFAM" id="SSF103473">
    <property type="entry name" value="MFS general substrate transporter"/>
    <property type="match status" value="1"/>
</dbReference>
<evidence type="ECO:0000259" key="11">
    <source>
        <dbReference type="PROSITE" id="PS50850"/>
    </source>
</evidence>
<dbReference type="InterPro" id="IPR051084">
    <property type="entry name" value="H+-coupled_symporters"/>
</dbReference>
<evidence type="ECO:0000256" key="1">
    <source>
        <dbReference type="ARBA" id="ARBA00004651"/>
    </source>
</evidence>
<gene>
    <name evidence="12" type="ORF">B0T45_12135</name>
</gene>
<feature type="domain" description="Major facilitator superfamily (MFS) profile" evidence="11">
    <location>
        <begin position="28"/>
        <end position="433"/>
    </location>
</feature>
<dbReference type="FunFam" id="1.20.1250.20:FF:000001">
    <property type="entry name" value="Dicarboxylate MFS transporter"/>
    <property type="match status" value="1"/>
</dbReference>
<feature type="transmembrane region" description="Helical" evidence="10">
    <location>
        <begin position="407"/>
        <end position="428"/>
    </location>
</feature>
<evidence type="ECO:0000256" key="4">
    <source>
        <dbReference type="ARBA" id="ARBA00022475"/>
    </source>
</evidence>
<dbReference type="RefSeq" id="WP_043637391.1">
    <property type="nucleotide sequence ID" value="NZ_MUKV01000014.1"/>
</dbReference>
<dbReference type="InterPro" id="IPR005829">
    <property type="entry name" value="Sugar_transporter_CS"/>
</dbReference>
<evidence type="ECO:0000256" key="2">
    <source>
        <dbReference type="ARBA" id="ARBA00008240"/>
    </source>
</evidence>
<evidence type="ECO:0000256" key="5">
    <source>
        <dbReference type="ARBA" id="ARBA00022692"/>
    </source>
</evidence>
<keyword evidence="8 10" id="KW-0472">Membrane</keyword>
<keyword evidence="6" id="KW-0769">Symport</keyword>
<keyword evidence="7 10" id="KW-1133">Transmembrane helix</keyword>
<dbReference type="PROSITE" id="PS50850">
    <property type="entry name" value="MFS"/>
    <property type="match status" value="1"/>
</dbReference>
<feature type="transmembrane region" description="Helical" evidence="10">
    <location>
        <begin position="342"/>
        <end position="366"/>
    </location>
</feature>
<dbReference type="Pfam" id="PF00083">
    <property type="entry name" value="Sugar_tr"/>
    <property type="match status" value="1"/>
</dbReference>
<comment type="caution">
    <text evidence="12">The sequence shown here is derived from an EMBL/GenBank/DDBJ whole genome shotgun (WGS) entry which is preliminary data.</text>
</comment>
<feature type="transmembrane region" description="Helical" evidence="10">
    <location>
        <begin position="128"/>
        <end position="155"/>
    </location>
</feature>
<dbReference type="PROSITE" id="PS00217">
    <property type="entry name" value="SUGAR_TRANSPORT_2"/>
    <property type="match status" value="1"/>
</dbReference>
<dbReference type="InterPro" id="IPR020846">
    <property type="entry name" value="MFS_dom"/>
</dbReference>
<evidence type="ECO:0000313" key="13">
    <source>
        <dbReference type="Proteomes" id="UP000192721"/>
    </source>
</evidence>
<dbReference type="PANTHER" id="PTHR43528:SF3">
    <property type="entry name" value="CITRATE-PROTON SYMPORTER"/>
    <property type="match status" value="1"/>
</dbReference>
<evidence type="ECO:0000256" key="3">
    <source>
        <dbReference type="ARBA" id="ARBA00022448"/>
    </source>
</evidence>
<evidence type="ECO:0000256" key="10">
    <source>
        <dbReference type="SAM" id="Phobius"/>
    </source>
</evidence>
<comment type="subcellular location">
    <subcellularLocation>
        <location evidence="1">Cell membrane</location>
        <topology evidence="1">Multi-pass membrane protein</topology>
    </subcellularLocation>
</comment>
<feature type="transmembrane region" description="Helical" evidence="10">
    <location>
        <begin position="378"/>
        <end position="401"/>
    </location>
</feature>
<sequence length="435" mass="46407">MNKAATTHGAPPDSAVSTHERGHSPRRAIVAVSLGNWLELYDFTVFSFFAVLIGKLFFPSSSQYGSLLMALATFGIGFVMRPLGSVVIGRLADRKGRKPALTLTIWLMAAGTSLIGLAPTYADIGPTAPLLIVVGRLLQGFSAGGEVGAATSFLMESGPSRRRGFMVSWQMASQGAAVLAGALSGALLNHFLSQEALESWGWRLPFLLGLLIAPVGLYIRRHLDETHHQDAAPQQSLGSLIRAQRRTLLLGGLLILGGTANMYIVAHYMPSYMIKVLGLPPANALITGCSAGLALMLLSPLAGRLADRLRRRKPLLLGFNLLSLLAVWPCFALIQAQPGLPSALLTVVLLTSLLTLSGPAGLLLIMEAFPRRNRATGLAIIYASGVTLFGGFAQFIVTWLISVSGSALAPSWYLMFCTSISLLALLAFHEHEQPD</sequence>
<dbReference type="Pfam" id="PF07690">
    <property type="entry name" value="MFS_1"/>
    <property type="match status" value="1"/>
</dbReference>
<feature type="transmembrane region" description="Helical" evidence="10">
    <location>
        <begin position="64"/>
        <end position="88"/>
    </location>
</feature>
<evidence type="ECO:0000313" key="12">
    <source>
        <dbReference type="EMBL" id="OQS38803.1"/>
    </source>
</evidence>
<evidence type="ECO:0000256" key="6">
    <source>
        <dbReference type="ARBA" id="ARBA00022847"/>
    </source>
</evidence>
<feature type="transmembrane region" description="Helical" evidence="10">
    <location>
        <begin position="315"/>
        <end position="336"/>
    </location>
</feature>
<dbReference type="PANTHER" id="PTHR43528">
    <property type="entry name" value="ALPHA-KETOGLUTARATE PERMEASE"/>
    <property type="match status" value="1"/>
</dbReference>
<comment type="similarity">
    <text evidence="2">Belongs to the major facilitator superfamily. Metabolite:H+ Symporter (MHS) family (TC 2.A.1.6) family.</text>
</comment>